<keyword evidence="1" id="KW-0472">Membrane</keyword>
<evidence type="ECO:0000313" key="3">
    <source>
        <dbReference type="Proteomes" id="UP000251891"/>
    </source>
</evidence>
<keyword evidence="1" id="KW-1133">Transmembrane helix</keyword>
<keyword evidence="3" id="KW-1185">Reference proteome</keyword>
<dbReference type="AlphaFoldDB" id="A0A365H399"/>
<organism evidence="2 3">
    <name type="scientific">Actinomadura craniellae</name>
    <dbReference type="NCBI Taxonomy" id="2231787"/>
    <lineage>
        <taxon>Bacteria</taxon>
        <taxon>Bacillati</taxon>
        <taxon>Actinomycetota</taxon>
        <taxon>Actinomycetes</taxon>
        <taxon>Streptosporangiales</taxon>
        <taxon>Thermomonosporaceae</taxon>
        <taxon>Actinomadura</taxon>
    </lineage>
</organism>
<dbReference type="EMBL" id="QLYX01000008">
    <property type="protein sequence ID" value="RAY13585.1"/>
    <property type="molecule type" value="Genomic_DNA"/>
</dbReference>
<protein>
    <submittedName>
        <fullName evidence="2">Uncharacterized protein</fullName>
    </submittedName>
</protein>
<evidence type="ECO:0000256" key="1">
    <source>
        <dbReference type="SAM" id="Phobius"/>
    </source>
</evidence>
<reference evidence="2 3" key="1">
    <citation type="submission" date="2018-06" db="EMBL/GenBank/DDBJ databases">
        <title>Actinomadura craniellae sp. nov. isolated from marine sponge Craniella sp.</title>
        <authorList>
            <person name="Li L."/>
            <person name="Xu Q.H."/>
            <person name="Lin H.W."/>
            <person name="Lu Y.H."/>
        </authorList>
    </citation>
    <scope>NUCLEOTIDE SEQUENCE [LARGE SCALE GENOMIC DNA]</scope>
    <source>
        <strain evidence="2 3">LHW63021</strain>
    </source>
</reference>
<feature type="transmembrane region" description="Helical" evidence="1">
    <location>
        <begin position="6"/>
        <end position="28"/>
    </location>
</feature>
<proteinExistence type="predicted"/>
<dbReference type="Proteomes" id="UP000251891">
    <property type="component" value="Unassembled WGS sequence"/>
</dbReference>
<name>A0A365H399_9ACTN</name>
<gene>
    <name evidence="2" type="ORF">DPM19_18065</name>
</gene>
<comment type="caution">
    <text evidence="2">The sequence shown here is derived from an EMBL/GenBank/DDBJ whole genome shotgun (WGS) entry which is preliminary data.</text>
</comment>
<keyword evidence="1" id="KW-0812">Transmembrane</keyword>
<dbReference type="RefSeq" id="WP_111869126.1">
    <property type="nucleotide sequence ID" value="NZ_QLYX01000008.1"/>
</dbReference>
<evidence type="ECO:0000313" key="2">
    <source>
        <dbReference type="EMBL" id="RAY13585.1"/>
    </source>
</evidence>
<dbReference type="OrthoDB" id="3481042at2"/>
<accession>A0A365H399</accession>
<sequence length="220" mass="24759">MSTGCAISVCVATLVVLGLLGWGGFLLVRSFLQYEPPIRYDAAKTQEVTAPARPCYEMTIPDLPESKKLNVKAQLEHQVLDEVVESTCDTNVKVDCSGTCTAEYGDEKVVFDLSTTSCMDLGRIRNCSYRIKPRNRLLSQRHLHAEFWRYAERAREERHVMRCDTIPGGADLLPPASDGPVSSTRTKYRCYTRKPGRSTYTYTITVGKGHNLIFEEDPDR</sequence>